<dbReference type="OrthoDB" id="2691927at2759"/>
<dbReference type="Gene3D" id="3.40.50.300">
    <property type="entry name" value="P-loop containing nucleotide triphosphate hydrolases"/>
    <property type="match status" value="1"/>
</dbReference>
<feature type="domain" description="Helitron helicase-like" evidence="2">
    <location>
        <begin position="212"/>
        <end position="332"/>
    </location>
</feature>
<protein>
    <recommendedName>
        <fullName evidence="2">Helitron helicase-like domain-containing protein</fullName>
    </recommendedName>
</protein>
<keyword evidence="1" id="KW-0472">Membrane</keyword>
<dbReference type="AlphaFoldDB" id="A0A0C3DQA2"/>
<accession>A0A0C3DQA2</accession>
<evidence type="ECO:0000259" key="2">
    <source>
        <dbReference type="Pfam" id="PF14214"/>
    </source>
</evidence>
<feature type="transmembrane region" description="Helical" evidence="1">
    <location>
        <begin position="898"/>
        <end position="919"/>
    </location>
</feature>
<evidence type="ECO:0000313" key="4">
    <source>
        <dbReference type="Proteomes" id="UP000053989"/>
    </source>
</evidence>
<evidence type="ECO:0000256" key="1">
    <source>
        <dbReference type="SAM" id="Phobius"/>
    </source>
</evidence>
<dbReference type="EMBL" id="KN822089">
    <property type="protein sequence ID" value="KIM58171.1"/>
    <property type="molecule type" value="Genomic_DNA"/>
</dbReference>
<dbReference type="InterPro" id="IPR025476">
    <property type="entry name" value="Helitron_helicase-like"/>
</dbReference>
<name>A0A0C3DQA2_9AGAM</name>
<dbReference type="Proteomes" id="UP000053989">
    <property type="component" value="Unassembled WGS sequence"/>
</dbReference>
<organism evidence="3 4">
    <name type="scientific">Scleroderma citrinum Foug A</name>
    <dbReference type="NCBI Taxonomy" id="1036808"/>
    <lineage>
        <taxon>Eukaryota</taxon>
        <taxon>Fungi</taxon>
        <taxon>Dikarya</taxon>
        <taxon>Basidiomycota</taxon>
        <taxon>Agaricomycotina</taxon>
        <taxon>Agaricomycetes</taxon>
        <taxon>Agaricomycetidae</taxon>
        <taxon>Boletales</taxon>
        <taxon>Sclerodermatineae</taxon>
        <taxon>Sclerodermataceae</taxon>
        <taxon>Scleroderma</taxon>
    </lineage>
</organism>
<dbReference type="InParanoid" id="A0A0C3DQA2"/>
<keyword evidence="4" id="KW-1185">Reference proteome</keyword>
<evidence type="ECO:0000313" key="3">
    <source>
        <dbReference type="EMBL" id="KIM58171.1"/>
    </source>
</evidence>
<dbReference type="STRING" id="1036808.A0A0C3DQA2"/>
<sequence>MSQLQRHVLMGKLMKREVEEAVPDGMFPRTLRQLKWDKIVNIVKHLPRDLQDLIQQAAVGKRRGKLRKRGIWKKRLKKGDGVIELDRETADIAGENIPNLHLLCPEICHISHTLRDGKLLLKQFIHGNGSDAMAWLCNEYESDACNKNVDDDHSSFINHVDNPDLESDEADVIPLQYLGVNDMDLQKLSLDNQMKYAMSNIEDREGGYNSVVDVKDIPIQAGRVKGSDRVHASYQGQIWGTCLKLGGPSLWITINPSDIHDPLVQIFAGEEIDMDNFTKLLGPDSAVLRMLFRITVTQNQVHTTMGLLSHIASYFGIIEAQGHGSLHVHMLIWLEDTPNCNDMQTLLQFSLFRSRVREYIQENIRAHVNGLDEDMMKNMGYSEDWENQHLDRLWRVVRSQQVHTCSKHVPRHLVFDIINLVDSFANIVHLGNFLIQKWSMREAGGSSSEKLTEVQNKDPNMTVDNENEEIVTISVRSEGQLYARSQIEDYAKRGKELEAYSFLEFIVNTYEEKIPQADDASLSNLSMWGRPQNEWSYYLESHPKHNIVGPFFPRPDDPSTENLYFASVLALLQSWCHLEEIKGVDFHAAYEVFVTKASQSDLRIIAGIKYYYKCKNAAEVSDAQEMERSLDHGDNTMEDDLSILHCEDEPTVEPNTVETLLTEDDLKAYEKGRKNQHEEDHASNTVIIAKSKNIFADEGFNWNVDESISNVHIAHRDDYLKLEYWKESMQLNVIGLNKDKEDCFEDVEGNSEVFMRIENIDIDDEGEVGTVKHFSDLNVEEHVDGIDPSLLLKDQRHAYDIIDLHLKQTLNGQSPSQLLMIIAGEGGVGKSKTIQSITENFNKQKAAHLLAKGAYTGIAVTIIDGKTLHVITQISVTVMGADVLEKQMEKILQAIEKIYLLVVSTLFSLEIFISFHLSLVNHSTGLLIL</sequence>
<keyword evidence="1" id="KW-1133">Transmembrane helix</keyword>
<reference evidence="3 4" key="1">
    <citation type="submission" date="2014-04" db="EMBL/GenBank/DDBJ databases">
        <authorList>
            <consortium name="DOE Joint Genome Institute"/>
            <person name="Kuo A."/>
            <person name="Kohler A."/>
            <person name="Nagy L.G."/>
            <person name="Floudas D."/>
            <person name="Copeland A."/>
            <person name="Barry K.W."/>
            <person name="Cichocki N."/>
            <person name="Veneault-Fourrey C."/>
            <person name="LaButti K."/>
            <person name="Lindquist E.A."/>
            <person name="Lipzen A."/>
            <person name="Lundell T."/>
            <person name="Morin E."/>
            <person name="Murat C."/>
            <person name="Sun H."/>
            <person name="Tunlid A."/>
            <person name="Henrissat B."/>
            <person name="Grigoriev I.V."/>
            <person name="Hibbett D.S."/>
            <person name="Martin F."/>
            <person name="Nordberg H.P."/>
            <person name="Cantor M.N."/>
            <person name="Hua S.X."/>
        </authorList>
    </citation>
    <scope>NUCLEOTIDE SEQUENCE [LARGE SCALE GENOMIC DNA]</scope>
    <source>
        <strain evidence="3 4">Foug A</strain>
    </source>
</reference>
<gene>
    <name evidence="3" type="ORF">SCLCIDRAFT_10279</name>
</gene>
<dbReference type="HOGENOM" id="CLU_314777_0_0_1"/>
<proteinExistence type="predicted"/>
<dbReference type="InterPro" id="IPR027417">
    <property type="entry name" value="P-loop_NTPase"/>
</dbReference>
<reference evidence="4" key="2">
    <citation type="submission" date="2015-01" db="EMBL/GenBank/DDBJ databases">
        <title>Evolutionary Origins and Diversification of the Mycorrhizal Mutualists.</title>
        <authorList>
            <consortium name="DOE Joint Genome Institute"/>
            <consortium name="Mycorrhizal Genomics Consortium"/>
            <person name="Kohler A."/>
            <person name="Kuo A."/>
            <person name="Nagy L.G."/>
            <person name="Floudas D."/>
            <person name="Copeland A."/>
            <person name="Barry K.W."/>
            <person name="Cichocki N."/>
            <person name="Veneault-Fourrey C."/>
            <person name="LaButti K."/>
            <person name="Lindquist E.A."/>
            <person name="Lipzen A."/>
            <person name="Lundell T."/>
            <person name="Morin E."/>
            <person name="Murat C."/>
            <person name="Riley R."/>
            <person name="Ohm R."/>
            <person name="Sun H."/>
            <person name="Tunlid A."/>
            <person name="Henrissat B."/>
            <person name="Grigoriev I.V."/>
            <person name="Hibbett D.S."/>
            <person name="Martin F."/>
        </authorList>
    </citation>
    <scope>NUCLEOTIDE SEQUENCE [LARGE SCALE GENOMIC DNA]</scope>
    <source>
        <strain evidence="4">Foug A</strain>
    </source>
</reference>
<dbReference type="Pfam" id="PF14214">
    <property type="entry name" value="Helitron_like_N"/>
    <property type="match status" value="1"/>
</dbReference>
<keyword evidence="1" id="KW-0812">Transmembrane</keyword>